<dbReference type="Proteomes" id="UP000193218">
    <property type="component" value="Unassembled WGS sequence"/>
</dbReference>
<dbReference type="Gene3D" id="3.30.870.10">
    <property type="entry name" value="Endonuclease Chain A"/>
    <property type="match status" value="2"/>
</dbReference>
<dbReference type="InterPro" id="IPR001736">
    <property type="entry name" value="PLipase_D/transphosphatidylase"/>
</dbReference>
<dbReference type="AlphaFoldDB" id="A0A1Y1UDC6"/>
<dbReference type="SUPFAM" id="SSF56024">
    <property type="entry name" value="Phospholipase D/nuclease"/>
    <property type="match status" value="2"/>
</dbReference>
<protein>
    <recommendedName>
        <fullName evidence="2">PLD phosphodiesterase domain-containing protein</fullName>
    </recommendedName>
</protein>
<evidence type="ECO:0000256" key="1">
    <source>
        <dbReference type="SAM" id="MobiDB-lite"/>
    </source>
</evidence>
<dbReference type="GO" id="GO:0030572">
    <property type="term" value="F:phosphatidyltransferase activity"/>
    <property type="evidence" value="ECO:0007669"/>
    <property type="project" value="UniProtKB-ARBA"/>
</dbReference>
<dbReference type="InterPro" id="IPR025202">
    <property type="entry name" value="PLD-like_dom"/>
</dbReference>
<dbReference type="EMBL" id="NBSH01000009">
    <property type="protein sequence ID" value="ORX36040.1"/>
    <property type="molecule type" value="Genomic_DNA"/>
</dbReference>
<accession>A0A1Y1UDC6</accession>
<keyword evidence="4" id="KW-1185">Reference proteome</keyword>
<feature type="domain" description="PLD phosphodiesterase" evidence="2">
    <location>
        <begin position="593"/>
        <end position="620"/>
    </location>
</feature>
<name>A0A1Y1UDC6_9TREE</name>
<organism evidence="3 4">
    <name type="scientific">Kockovaella imperatae</name>
    <dbReference type="NCBI Taxonomy" id="4999"/>
    <lineage>
        <taxon>Eukaryota</taxon>
        <taxon>Fungi</taxon>
        <taxon>Dikarya</taxon>
        <taxon>Basidiomycota</taxon>
        <taxon>Agaricomycotina</taxon>
        <taxon>Tremellomycetes</taxon>
        <taxon>Tremellales</taxon>
        <taxon>Cuniculitremaceae</taxon>
        <taxon>Kockovaella</taxon>
    </lineage>
</organism>
<comment type="caution">
    <text evidence="3">The sequence shown here is derived from an EMBL/GenBank/DDBJ whole genome shotgun (WGS) entry which is preliminary data.</text>
</comment>
<dbReference type="InParanoid" id="A0A1Y1UDC6"/>
<proteinExistence type="predicted"/>
<dbReference type="GeneID" id="33558084"/>
<dbReference type="PANTHER" id="PTHR21248">
    <property type="entry name" value="CARDIOLIPIN SYNTHASE"/>
    <property type="match status" value="1"/>
</dbReference>
<feature type="region of interest" description="Disordered" evidence="1">
    <location>
        <begin position="1"/>
        <end position="23"/>
    </location>
</feature>
<dbReference type="PROSITE" id="PS50035">
    <property type="entry name" value="PLD"/>
    <property type="match status" value="2"/>
</dbReference>
<feature type="compositionally biased region" description="Basic and acidic residues" evidence="1">
    <location>
        <begin position="661"/>
        <end position="678"/>
    </location>
</feature>
<gene>
    <name evidence="3" type="ORF">BD324DRAFT_629933</name>
</gene>
<sequence length="702" mass="78081">MLHAMVGGQLKDKSENGAGSAGSKGVNFLSSELSDLINGSETVTTVLAAHPDWSVERVEESIYGKRHHAHHKYDTKESEGLMEKLHLSKSKEEDDESLAEKNHLKTMDQWEAINPLSEQQLQELRKSGKWGTKSPSDFFLNVYAQALLSLEGHPLNGLVSPPLVGSCGVINLSIISVIPDIIQHYADVIVRAEHEIILATNFWEASGAAKTICDAMKELSRRVIERKGEKVVLKLTYDRGNPSQVVSPHQPVDPKTYTGDKVKLPSPEEIPGIQMEVQNYHVPPVGTFHAKYMVLDRKVALLNSNNIQDRVNVEMMTHIEGPIVQSFYDMAILSWSREFNPPLPLIGKPPVYPVEPVQSDYIFGQDHPIIDAKGDLESAANTARETIAKHHDETEQRTGDEVHPVKQKLGRIFDSSDSQEADRVNNQLKTTDSITDHLNTGKKISGNDSDPPPNAGVFKPIVLHSPHDPVPMSLVNRAPRGKPGHGDTYVPQDQAWLAAFKFAKSRVFIQTPTFNATPVVQAALETCMRCVTVEIYADLGFNDEGELLPFQGGTNQMVVNAMYDKLPDTHKQYLEWYWYTGKDQKAPLNAKDKSRNCHVKLMIVDEQIIIQGNGNQDTQSWFHSQEINVLVDSSLLAKEIREAIDANQNTKWYGRVGQDGTWRDKDGKELPGNEKSETPKGPMKSLVGVKGAIQRVRGEGGF</sequence>
<dbReference type="Pfam" id="PF13091">
    <property type="entry name" value="PLDc_2"/>
    <property type="match status" value="1"/>
</dbReference>
<evidence type="ECO:0000313" key="3">
    <source>
        <dbReference type="EMBL" id="ORX36040.1"/>
    </source>
</evidence>
<dbReference type="RefSeq" id="XP_021870169.1">
    <property type="nucleotide sequence ID" value="XM_022016275.1"/>
</dbReference>
<feature type="region of interest" description="Disordered" evidence="1">
    <location>
        <begin position="655"/>
        <end position="690"/>
    </location>
</feature>
<reference evidence="3 4" key="1">
    <citation type="submission" date="2017-03" db="EMBL/GenBank/DDBJ databases">
        <title>Widespread Adenine N6-methylation of Active Genes in Fungi.</title>
        <authorList>
            <consortium name="DOE Joint Genome Institute"/>
            <person name="Mondo S.J."/>
            <person name="Dannebaum R.O."/>
            <person name="Kuo R.C."/>
            <person name="Louie K.B."/>
            <person name="Bewick A.J."/>
            <person name="Labutti K."/>
            <person name="Haridas S."/>
            <person name="Kuo A."/>
            <person name="Salamov A."/>
            <person name="Ahrendt S.R."/>
            <person name="Lau R."/>
            <person name="Bowen B.P."/>
            <person name="Lipzen A."/>
            <person name="Sullivan W."/>
            <person name="Andreopoulos W.B."/>
            <person name="Clum A."/>
            <person name="Lindquist E."/>
            <person name="Daum C."/>
            <person name="Northen T.R."/>
            <person name="Ramamoorthy G."/>
            <person name="Schmitz R.J."/>
            <person name="Gryganskyi A."/>
            <person name="Culley D."/>
            <person name="Magnuson J."/>
            <person name="James T.Y."/>
            <person name="O'Malley M.A."/>
            <person name="Stajich J.E."/>
            <person name="Spatafora J.W."/>
            <person name="Visel A."/>
            <person name="Grigoriev I.V."/>
        </authorList>
    </citation>
    <scope>NUCLEOTIDE SEQUENCE [LARGE SCALE GENOMIC DNA]</scope>
    <source>
        <strain evidence="3 4">NRRL Y-17943</strain>
    </source>
</reference>
<evidence type="ECO:0000313" key="4">
    <source>
        <dbReference type="Proteomes" id="UP000193218"/>
    </source>
</evidence>
<feature type="domain" description="PLD phosphodiesterase" evidence="2">
    <location>
        <begin position="284"/>
        <end position="311"/>
    </location>
</feature>
<dbReference type="PANTHER" id="PTHR21248:SF22">
    <property type="entry name" value="PHOSPHOLIPASE D"/>
    <property type="match status" value="1"/>
</dbReference>
<evidence type="ECO:0000259" key="2">
    <source>
        <dbReference type="PROSITE" id="PS50035"/>
    </source>
</evidence>
<dbReference type="CDD" id="cd00138">
    <property type="entry name" value="PLDc_SF"/>
    <property type="match status" value="1"/>
</dbReference>
<dbReference type="OrthoDB" id="9997422at2759"/>
<dbReference type="GO" id="GO:0032049">
    <property type="term" value="P:cardiolipin biosynthetic process"/>
    <property type="evidence" value="ECO:0007669"/>
    <property type="project" value="UniProtKB-ARBA"/>
</dbReference>
<dbReference type="STRING" id="4999.A0A1Y1UDC6"/>